<dbReference type="Gene3D" id="3.40.50.620">
    <property type="entry name" value="HUPs"/>
    <property type="match status" value="2"/>
</dbReference>
<comment type="pathway">
    <text evidence="1">Amino-acid biosynthesis; L-asparagine biosynthesis; L-asparagine from L-aspartate (L-Gln route): step 1/1.</text>
</comment>
<evidence type="ECO:0000313" key="7">
    <source>
        <dbReference type="Proteomes" id="UP001214441"/>
    </source>
</evidence>
<dbReference type="Pfam" id="PF00733">
    <property type="entry name" value="Asn_synthase"/>
    <property type="match status" value="1"/>
</dbReference>
<evidence type="ECO:0000256" key="4">
    <source>
        <dbReference type="ARBA" id="ARBA00048741"/>
    </source>
</evidence>
<dbReference type="InterPro" id="IPR001962">
    <property type="entry name" value="Asn_synthase"/>
</dbReference>
<dbReference type="EC" id="6.3.5.4" evidence="2"/>
<dbReference type="EMBL" id="JANCPR020000024">
    <property type="protein sequence ID" value="MDJ1134869.1"/>
    <property type="molecule type" value="Genomic_DNA"/>
</dbReference>
<proteinExistence type="predicted"/>
<name>A0ABT7A0L7_9ACTN</name>
<feature type="domain" description="Asparagine synthetase" evidence="5">
    <location>
        <begin position="149"/>
        <end position="508"/>
    </location>
</feature>
<comment type="catalytic activity">
    <reaction evidence="4">
        <text>L-aspartate + L-glutamine + ATP + H2O = L-asparagine + L-glutamate + AMP + diphosphate + H(+)</text>
        <dbReference type="Rhea" id="RHEA:12228"/>
        <dbReference type="ChEBI" id="CHEBI:15377"/>
        <dbReference type="ChEBI" id="CHEBI:15378"/>
        <dbReference type="ChEBI" id="CHEBI:29985"/>
        <dbReference type="ChEBI" id="CHEBI:29991"/>
        <dbReference type="ChEBI" id="CHEBI:30616"/>
        <dbReference type="ChEBI" id="CHEBI:33019"/>
        <dbReference type="ChEBI" id="CHEBI:58048"/>
        <dbReference type="ChEBI" id="CHEBI:58359"/>
        <dbReference type="ChEBI" id="CHEBI:456215"/>
        <dbReference type="EC" id="6.3.5.4"/>
    </reaction>
</comment>
<organism evidence="6 7">
    <name type="scientific">Streptomyces iconiensis</name>
    <dbReference type="NCBI Taxonomy" id="1384038"/>
    <lineage>
        <taxon>Bacteria</taxon>
        <taxon>Bacillati</taxon>
        <taxon>Actinomycetota</taxon>
        <taxon>Actinomycetes</taxon>
        <taxon>Kitasatosporales</taxon>
        <taxon>Streptomycetaceae</taxon>
        <taxon>Streptomyces</taxon>
    </lineage>
</organism>
<keyword evidence="3" id="KW-0061">Asparagine biosynthesis</keyword>
<dbReference type="InterPro" id="IPR014729">
    <property type="entry name" value="Rossmann-like_a/b/a_fold"/>
</dbReference>
<sequence>MGCTRVDHAQLRRAVERVHSLRDFDAIIRALPGAVHAIASVDGRVRAQGSVSLTRQIHYARVEGVTVASDGVDVLADLIGSGICAEHLAQQLLAPIVPWPLSTRPLWRGVESLPGDAYLQLDPDSAPRTTRWWTPPEPSLPLAAGAEALRSALVEAVAARTHSGGTLSADLSGGMDSTSLCFLIGDSGPAHLVTNRVGGMDPAHDDAPWALEAAALLPRAEHLVSAPDALPHWYAGLADRVEDQEGPDPIVRASSRQLAQIDLVAGRGSTRHLTGHGGDELFSALPAYLHSMVRSNPVAAVPHIRATAAMARWKRVPTLRALWSNASFGESLVGLADSLTARISSAGPDFGWGVGVRMPAWASADALDLVRQALRSCATVQPLAPQRGQHAVLEQVRACGSMMRRVDRLTARRGVTWHAPYVDDRVVEAAMSIRLADRAVTSSYKPPLAAAMRGTVPARILGRSTKAEFSAEAYAGLRRHKHELAALCDDLELARLGLVDAGGLRKAVLGLHPGALTMIPLDGTLACESWLRSVPAATSLSVLSGGAR</sequence>
<reference evidence="6 7" key="1">
    <citation type="submission" date="2023-05" db="EMBL/GenBank/DDBJ databases">
        <title>Streptantibioticus silvisoli sp. nov., acidotolerant actinomycetes 1 from pine litter.</title>
        <authorList>
            <person name="Swiecimska M."/>
            <person name="Golinska P."/>
            <person name="Sangal V."/>
            <person name="Wachnowicz B."/>
            <person name="Goodfellow M."/>
        </authorList>
    </citation>
    <scope>NUCLEOTIDE SEQUENCE [LARGE SCALE GENOMIC DNA]</scope>
    <source>
        <strain evidence="6 7">DSM 42109</strain>
    </source>
</reference>
<dbReference type="InterPro" id="IPR051786">
    <property type="entry name" value="ASN_synthetase/amidase"/>
</dbReference>
<dbReference type="PANTHER" id="PTHR43284:SF1">
    <property type="entry name" value="ASPARAGINE SYNTHETASE"/>
    <property type="match status" value="1"/>
</dbReference>
<dbReference type="RefSeq" id="WP_274045756.1">
    <property type="nucleotide sequence ID" value="NZ_JANCPR020000024.1"/>
</dbReference>
<evidence type="ECO:0000256" key="1">
    <source>
        <dbReference type="ARBA" id="ARBA00005187"/>
    </source>
</evidence>
<evidence type="ECO:0000313" key="6">
    <source>
        <dbReference type="EMBL" id="MDJ1134869.1"/>
    </source>
</evidence>
<gene>
    <name evidence="6" type="ORF">NMN56_023505</name>
</gene>
<comment type="caution">
    <text evidence="6">The sequence shown here is derived from an EMBL/GenBank/DDBJ whole genome shotgun (WGS) entry which is preliminary data.</text>
</comment>
<accession>A0ABT7A0L7</accession>
<evidence type="ECO:0000256" key="3">
    <source>
        <dbReference type="ARBA" id="ARBA00022888"/>
    </source>
</evidence>
<dbReference type="SUPFAM" id="SSF52402">
    <property type="entry name" value="Adenine nucleotide alpha hydrolases-like"/>
    <property type="match status" value="1"/>
</dbReference>
<keyword evidence="7" id="KW-1185">Reference proteome</keyword>
<protein>
    <recommendedName>
        <fullName evidence="2">asparagine synthase (glutamine-hydrolyzing)</fullName>
        <ecNumber evidence="2">6.3.5.4</ecNumber>
    </recommendedName>
</protein>
<keyword evidence="3" id="KW-0028">Amino-acid biosynthesis</keyword>
<dbReference type="PANTHER" id="PTHR43284">
    <property type="entry name" value="ASPARAGINE SYNTHETASE (GLUTAMINE-HYDROLYZING)"/>
    <property type="match status" value="1"/>
</dbReference>
<evidence type="ECO:0000259" key="5">
    <source>
        <dbReference type="Pfam" id="PF00733"/>
    </source>
</evidence>
<evidence type="ECO:0000256" key="2">
    <source>
        <dbReference type="ARBA" id="ARBA00012737"/>
    </source>
</evidence>
<dbReference type="Proteomes" id="UP001214441">
    <property type="component" value="Unassembled WGS sequence"/>
</dbReference>